<dbReference type="AlphaFoldDB" id="A0A0E1VW69"/>
<dbReference type="EMBL" id="CM000833">
    <property type="protein sequence ID" value="EET05175.1"/>
    <property type="molecule type" value="Genomic_DNA"/>
</dbReference>
<proteinExistence type="predicted"/>
<dbReference type="Proteomes" id="UP000001812">
    <property type="component" value="Chromosome II"/>
</dbReference>
<protein>
    <submittedName>
        <fullName evidence="2">Uncharacterized protein</fullName>
    </submittedName>
</protein>
<name>A0A0E1VW69_BURPE</name>
<evidence type="ECO:0000313" key="2">
    <source>
        <dbReference type="EMBL" id="EET05175.1"/>
    </source>
</evidence>
<feature type="region of interest" description="Disordered" evidence="1">
    <location>
        <begin position="1"/>
        <end position="25"/>
    </location>
</feature>
<organism evidence="2">
    <name type="scientific">Burkholderia pseudomallei 1710a</name>
    <dbReference type="NCBI Taxonomy" id="320371"/>
    <lineage>
        <taxon>Bacteria</taxon>
        <taxon>Pseudomonadati</taxon>
        <taxon>Pseudomonadota</taxon>
        <taxon>Betaproteobacteria</taxon>
        <taxon>Burkholderiales</taxon>
        <taxon>Burkholderiaceae</taxon>
        <taxon>Burkholderia</taxon>
        <taxon>pseudomallei group</taxon>
    </lineage>
</organism>
<dbReference type="HOGENOM" id="CLU_2987853_0_0_4"/>
<evidence type="ECO:0000256" key="1">
    <source>
        <dbReference type="SAM" id="MobiDB-lite"/>
    </source>
</evidence>
<accession>A0A0E1VW69</accession>
<sequence length="61" mass="6011">MSTSIAPGDGAAFGTRAHGRSGAAVRSGVVRRGWGAGGAVSRALASYVPALHAHARPRAGD</sequence>
<gene>
    <name evidence="2" type="ORF">BURPS1710A_A0127</name>
</gene>
<reference evidence="2" key="1">
    <citation type="submission" date="2009-05" db="EMBL/GenBank/DDBJ databases">
        <authorList>
            <person name="Harkins D.M."/>
            <person name="DeShazer D."/>
            <person name="Woods D.E."/>
            <person name="Brinkac L.M."/>
            <person name="Brown K.A."/>
            <person name="Hung G.C."/>
            <person name="Tuanyok A."/>
            <person name="Zhang B."/>
            <person name="Nierman W.C."/>
        </authorList>
    </citation>
    <scope>NUCLEOTIDE SEQUENCE [LARGE SCALE GENOMIC DNA]</scope>
    <source>
        <strain evidence="2">1710a</strain>
    </source>
</reference>